<name>A0A1I3C0X6_9RHOB</name>
<dbReference type="SUPFAM" id="SSF52799">
    <property type="entry name" value="(Phosphotyrosine protein) phosphatases II"/>
    <property type="match status" value="1"/>
</dbReference>
<feature type="domain" description="Tyrosine specific protein phosphatases" evidence="1">
    <location>
        <begin position="127"/>
        <end position="153"/>
    </location>
</feature>
<dbReference type="Gene3D" id="3.90.190.10">
    <property type="entry name" value="Protein tyrosine phosphatase superfamily"/>
    <property type="match status" value="1"/>
</dbReference>
<gene>
    <name evidence="2" type="ORF">SAMN05216258_101478</name>
</gene>
<dbReference type="RefSeq" id="WP_092857427.1">
    <property type="nucleotide sequence ID" value="NZ_FOQH01000001.1"/>
</dbReference>
<dbReference type="AlphaFoldDB" id="A0A1I3C0X6"/>
<dbReference type="EMBL" id="FOQH01000001">
    <property type="protein sequence ID" value="SFH67976.1"/>
    <property type="molecule type" value="Genomic_DNA"/>
</dbReference>
<keyword evidence="3" id="KW-1185">Reference proteome</keyword>
<reference evidence="2 3" key="1">
    <citation type="submission" date="2016-10" db="EMBL/GenBank/DDBJ databases">
        <authorList>
            <person name="de Groot N.N."/>
        </authorList>
    </citation>
    <scope>NUCLEOTIDE SEQUENCE [LARGE SCALE GENOMIC DNA]</scope>
    <source>
        <strain evidence="2 3">CGMCC 1.11030</strain>
    </source>
</reference>
<dbReference type="STRING" id="1114924.SAMN05216258_101478"/>
<dbReference type="InterPro" id="IPR000387">
    <property type="entry name" value="Tyr_Pase_dom"/>
</dbReference>
<evidence type="ECO:0000259" key="1">
    <source>
        <dbReference type="PROSITE" id="PS50056"/>
    </source>
</evidence>
<dbReference type="GO" id="GO:0004721">
    <property type="term" value="F:phosphoprotein phosphatase activity"/>
    <property type="evidence" value="ECO:0007669"/>
    <property type="project" value="InterPro"/>
</dbReference>
<dbReference type="Proteomes" id="UP000199377">
    <property type="component" value="Unassembled WGS sequence"/>
</dbReference>
<dbReference type="InterPro" id="IPR026893">
    <property type="entry name" value="Tyr/Ser_Pase_IphP-type"/>
</dbReference>
<organism evidence="2 3">
    <name type="scientific">Albimonas pacifica</name>
    <dbReference type="NCBI Taxonomy" id="1114924"/>
    <lineage>
        <taxon>Bacteria</taxon>
        <taxon>Pseudomonadati</taxon>
        <taxon>Pseudomonadota</taxon>
        <taxon>Alphaproteobacteria</taxon>
        <taxon>Rhodobacterales</taxon>
        <taxon>Paracoccaceae</taxon>
        <taxon>Albimonas</taxon>
    </lineage>
</organism>
<protein>
    <submittedName>
        <fullName evidence="2">Protein-tyrosine phosphatase</fullName>
    </submittedName>
</protein>
<evidence type="ECO:0000313" key="2">
    <source>
        <dbReference type="EMBL" id="SFH67976.1"/>
    </source>
</evidence>
<evidence type="ECO:0000313" key="3">
    <source>
        <dbReference type="Proteomes" id="UP000199377"/>
    </source>
</evidence>
<dbReference type="PROSITE" id="PS50056">
    <property type="entry name" value="TYR_PHOSPHATASE_2"/>
    <property type="match status" value="1"/>
</dbReference>
<accession>A0A1I3C0X6</accession>
<dbReference type="InterPro" id="IPR029021">
    <property type="entry name" value="Prot-tyrosine_phosphatase-like"/>
</dbReference>
<proteinExistence type="predicted"/>
<sequence>MATLLHPDAPNFRSFCGMALPDGRRVRERRFYRCASPRTFGPAGMEALEALDPYAIVDLRGREEATVNAYVLPDAIKDRRVAMPIEPKTGDRVRELHEAGLLDRESAREAMRETYRYYVEESAHVFQDLLRLAHESGGRPIVWHCAAGKDRTGFAGAMILGTLGAAEEAVMADYLATNDLWAPPANSTVSAVPELAREALRRVEADYLQTALDTVAQRYGSMSAFAAEALGGEDQVALFIADALEEPQTV</sequence>
<dbReference type="Pfam" id="PF13350">
    <property type="entry name" value="Y_phosphatase3"/>
    <property type="match status" value="1"/>
</dbReference>